<feature type="compositionally biased region" description="Basic and acidic residues" evidence="1">
    <location>
        <begin position="207"/>
        <end position="218"/>
    </location>
</feature>
<name>A0ABQ0KUA2_MYCCL</name>
<feature type="region of interest" description="Disordered" evidence="1">
    <location>
        <begin position="207"/>
        <end position="234"/>
    </location>
</feature>
<feature type="region of interest" description="Disordered" evidence="1">
    <location>
        <begin position="161"/>
        <end position="185"/>
    </location>
</feature>
<reference evidence="2" key="1">
    <citation type="submission" date="2014-09" db="EMBL/GenBank/DDBJ databases">
        <title>Genome sequence of the luminous mushroom Mycena chlorophos for searching fungal bioluminescence genes.</title>
        <authorList>
            <person name="Tanaka Y."/>
            <person name="Kasuga D."/>
            <person name="Oba Y."/>
            <person name="Hase S."/>
            <person name="Sato K."/>
            <person name="Oba Y."/>
            <person name="Sakakibara Y."/>
        </authorList>
    </citation>
    <scope>NUCLEOTIDE SEQUENCE</scope>
</reference>
<feature type="region of interest" description="Disordered" evidence="1">
    <location>
        <begin position="62"/>
        <end position="96"/>
    </location>
</feature>
<protein>
    <submittedName>
        <fullName evidence="2">Uncharacterized protein</fullName>
    </submittedName>
</protein>
<evidence type="ECO:0000313" key="3">
    <source>
        <dbReference type="Proteomes" id="UP000815677"/>
    </source>
</evidence>
<sequence>MGTSTSSQPLDISDPDLDGARVPYRPVVAAVRSSAYAVLCFRKRRKDGLYYPLRPVLSPTPLLPPNAAAHSRRTTTRQANMGRRHTAARRRCRGRPRSTSLAFERRAFVSRIRPSGSERECYSHEQGCRLGRDGRRRRRQPRPTLKSSSCVEMLLVATSRRGPNAAAAPDVRLGEAGGSWRLPGAKGRHLGRRALAAGCRRGWRASGDWHNREKEKQRSNVVSRHTGSENRPSRSYSAPAVAVIFVVPPSIPSCPVVAHWHGTPILVDLLRMPFPTLSRHADMRRPYVSVAH</sequence>
<proteinExistence type="predicted"/>
<organism evidence="2 3">
    <name type="scientific">Mycena chlorophos</name>
    <name type="common">Agaric fungus</name>
    <name type="synonym">Agaricus chlorophos</name>
    <dbReference type="NCBI Taxonomy" id="658473"/>
    <lineage>
        <taxon>Eukaryota</taxon>
        <taxon>Fungi</taxon>
        <taxon>Dikarya</taxon>
        <taxon>Basidiomycota</taxon>
        <taxon>Agaricomycotina</taxon>
        <taxon>Agaricomycetes</taxon>
        <taxon>Agaricomycetidae</taxon>
        <taxon>Agaricales</taxon>
        <taxon>Marasmiineae</taxon>
        <taxon>Mycenaceae</taxon>
        <taxon>Mycena</taxon>
    </lineage>
</organism>
<evidence type="ECO:0000256" key="1">
    <source>
        <dbReference type="SAM" id="MobiDB-lite"/>
    </source>
</evidence>
<gene>
    <name evidence="2" type="ORF">MCHLO_00183</name>
</gene>
<keyword evidence="3" id="KW-1185">Reference proteome</keyword>
<dbReference type="EMBL" id="DF837988">
    <property type="protein sequence ID" value="GAT42470.1"/>
    <property type="molecule type" value="Genomic_DNA"/>
</dbReference>
<dbReference type="Proteomes" id="UP000815677">
    <property type="component" value="Unassembled WGS sequence"/>
</dbReference>
<accession>A0ABQ0KUA2</accession>
<feature type="compositionally biased region" description="Basic residues" evidence="1">
    <location>
        <begin position="82"/>
        <end position="96"/>
    </location>
</feature>
<evidence type="ECO:0000313" key="2">
    <source>
        <dbReference type="EMBL" id="GAT42470.1"/>
    </source>
</evidence>